<dbReference type="InterPro" id="IPR029787">
    <property type="entry name" value="Nucleotide_cyclase"/>
</dbReference>
<feature type="region of interest" description="Disordered" evidence="1">
    <location>
        <begin position="1"/>
        <end position="110"/>
    </location>
</feature>
<proteinExistence type="predicted"/>
<dbReference type="SMART" id="SM00044">
    <property type="entry name" value="CYCc"/>
    <property type="match status" value="1"/>
</dbReference>
<dbReference type="Proteomes" id="UP001252243">
    <property type="component" value="Unassembled WGS sequence"/>
</dbReference>
<keyword evidence="4" id="KW-1185">Reference proteome</keyword>
<dbReference type="RefSeq" id="WP_310050476.1">
    <property type="nucleotide sequence ID" value="NZ_JAVDVQ010000002.1"/>
</dbReference>
<gene>
    <name evidence="3" type="ORF">J2X01_000633</name>
</gene>
<dbReference type="Pfam" id="PF00211">
    <property type="entry name" value="Guanylate_cyc"/>
    <property type="match status" value="1"/>
</dbReference>
<protein>
    <submittedName>
        <fullName evidence="3">Adenylate cyclase</fullName>
        <ecNumber evidence="3">4.6.1.1</ecNumber>
    </submittedName>
</protein>
<feature type="compositionally biased region" description="Acidic residues" evidence="1">
    <location>
        <begin position="74"/>
        <end position="90"/>
    </location>
</feature>
<comment type="caution">
    <text evidence="3">The sequence shown here is derived from an EMBL/GenBank/DDBJ whole genome shotgun (WGS) entry which is preliminary data.</text>
</comment>
<dbReference type="GO" id="GO:0004016">
    <property type="term" value="F:adenylate cyclase activity"/>
    <property type="evidence" value="ECO:0007669"/>
    <property type="project" value="UniProtKB-EC"/>
</dbReference>
<keyword evidence="3" id="KW-0456">Lyase</keyword>
<dbReference type="SUPFAM" id="SSF55073">
    <property type="entry name" value="Nucleotide cyclase"/>
    <property type="match status" value="1"/>
</dbReference>
<reference evidence="3 4" key="1">
    <citation type="submission" date="2023-07" db="EMBL/GenBank/DDBJ databases">
        <title>Sorghum-associated microbial communities from plants grown in Nebraska, USA.</title>
        <authorList>
            <person name="Schachtman D."/>
        </authorList>
    </citation>
    <scope>NUCLEOTIDE SEQUENCE [LARGE SCALE GENOMIC DNA]</scope>
    <source>
        <strain evidence="3 4">BE167</strain>
    </source>
</reference>
<dbReference type="CDD" id="cd07302">
    <property type="entry name" value="CHD"/>
    <property type="match status" value="1"/>
</dbReference>
<dbReference type="InterPro" id="IPR001054">
    <property type="entry name" value="A/G_cyclase"/>
</dbReference>
<evidence type="ECO:0000256" key="1">
    <source>
        <dbReference type="SAM" id="MobiDB-lite"/>
    </source>
</evidence>
<evidence type="ECO:0000313" key="3">
    <source>
        <dbReference type="EMBL" id="MDR7081356.1"/>
    </source>
</evidence>
<evidence type="ECO:0000259" key="2">
    <source>
        <dbReference type="PROSITE" id="PS50125"/>
    </source>
</evidence>
<sequence>MSAENVHQDTGLLDEEPSQVPDAVVETASLQEAVLDSVAHREEGDASNGAANSEAWLPDSADTDVTVEAPDAGSDADDAGDSDSESDSNDDSNAGPDGAGQSAAVAPPTGTLSAERIALKALEQRLLGGERKLRRREVAAGAGLSLLSARKLWRALGFPNIGDEDVAFTERDQAALTIVVDQVRSGRLTEEAAISVTRAIGQMTDRMVVWQIEALVEDMVHQQGVTDAVARKRLVSELPSLVDAMEEMLLYSWRRQLNAGVQRLAVRAEAGLASSEEGREGDEDDAPLPLARAVGFADLVSYTSLSRRMNEKTLAQLVQRFENKCAEIISVGGGRLVKTVGDEVLYIAETPAAGAEISLALCQAFTEDEILPQARVAMVWGRILSRLGDIYGPTVNLAARLTALADPGTVLVDSMTASALEHDERFVLLPRPAEDVRGFGEIHPVELQRGSGRGLVLD</sequence>
<dbReference type="Gene3D" id="3.30.70.1230">
    <property type="entry name" value="Nucleotide cyclase"/>
    <property type="match status" value="1"/>
</dbReference>
<accession>A0ABU1U863</accession>
<evidence type="ECO:0000313" key="4">
    <source>
        <dbReference type="Proteomes" id="UP001252243"/>
    </source>
</evidence>
<organism evidence="3 4">
    <name type="scientific">Arthrobacter ginsengisoli</name>
    <dbReference type="NCBI Taxonomy" id="1356565"/>
    <lineage>
        <taxon>Bacteria</taxon>
        <taxon>Bacillati</taxon>
        <taxon>Actinomycetota</taxon>
        <taxon>Actinomycetes</taxon>
        <taxon>Micrococcales</taxon>
        <taxon>Micrococcaceae</taxon>
        <taxon>Arthrobacter</taxon>
    </lineage>
</organism>
<dbReference type="EC" id="4.6.1.1" evidence="3"/>
<dbReference type="EMBL" id="JAVDVQ010000002">
    <property type="protein sequence ID" value="MDR7081356.1"/>
    <property type="molecule type" value="Genomic_DNA"/>
</dbReference>
<dbReference type="PROSITE" id="PS50125">
    <property type="entry name" value="GUANYLATE_CYCLASE_2"/>
    <property type="match status" value="1"/>
</dbReference>
<feature type="domain" description="Guanylate cyclase" evidence="2">
    <location>
        <begin position="293"/>
        <end position="402"/>
    </location>
</feature>
<name>A0ABU1U863_9MICC</name>